<accession>A0A1Q9CAV9</accession>
<protein>
    <submittedName>
        <fullName evidence="2">Uncharacterized protein</fullName>
    </submittedName>
</protein>
<evidence type="ECO:0000313" key="3">
    <source>
        <dbReference type="Proteomes" id="UP000186817"/>
    </source>
</evidence>
<dbReference type="EMBL" id="LSRX01001419">
    <property type="protein sequence ID" value="OLP80072.1"/>
    <property type="molecule type" value="Genomic_DNA"/>
</dbReference>
<evidence type="ECO:0000313" key="2">
    <source>
        <dbReference type="EMBL" id="OLP80072.1"/>
    </source>
</evidence>
<evidence type="ECO:0000256" key="1">
    <source>
        <dbReference type="SAM" id="MobiDB-lite"/>
    </source>
</evidence>
<dbReference type="Proteomes" id="UP000186817">
    <property type="component" value="Unassembled WGS sequence"/>
</dbReference>
<feature type="compositionally biased region" description="Pro residues" evidence="1">
    <location>
        <begin position="40"/>
        <end position="50"/>
    </location>
</feature>
<gene>
    <name evidence="2" type="ORF">AK812_SmicGene39568</name>
</gene>
<keyword evidence="3" id="KW-1185">Reference proteome</keyword>
<name>A0A1Q9CAV9_SYMMI</name>
<sequence>MKRSHDQVTPPAEAPAAKRPIKAADEPSKPTEAPKASLPPSAPVAAPPAKRPVLTADDVRREKTSRRMHRQYERVPSPTPTVLIEEQICGDEAEHALRILRISGPLYEDDDGDVAHEFLDEADGALEMQMSVVKI</sequence>
<dbReference type="OrthoDB" id="440165at2759"/>
<dbReference type="AlphaFoldDB" id="A0A1Q9CAV9"/>
<organism evidence="2 3">
    <name type="scientific">Symbiodinium microadriaticum</name>
    <name type="common">Dinoflagellate</name>
    <name type="synonym">Zooxanthella microadriatica</name>
    <dbReference type="NCBI Taxonomy" id="2951"/>
    <lineage>
        <taxon>Eukaryota</taxon>
        <taxon>Sar</taxon>
        <taxon>Alveolata</taxon>
        <taxon>Dinophyceae</taxon>
        <taxon>Suessiales</taxon>
        <taxon>Symbiodiniaceae</taxon>
        <taxon>Symbiodinium</taxon>
    </lineage>
</organism>
<reference evidence="2 3" key="1">
    <citation type="submission" date="2016-02" db="EMBL/GenBank/DDBJ databases">
        <title>Genome analysis of coral dinoflagellate symbionts highlights evolutionary adaptations to a symbiotic lifestyle.</title>
        <authorList>
            <person name="Aranda M."/>
            <person name="Li Y."/>
            <person name="Liew Y.J."/>
            <person name="Baumgarten S."/>
            <person name="Simakov O."/>
            <person name="Wilson M."/>
            <person name="Piel J."/>
            <person name="Ashoor H."/>
            <person name="Bougouffa S."/>
            <person name="Bajic V.B."/>
            <person name="Ryu T."/>
            <person name="Ravasi T."/>
            <person name="Bayer T."/>
            <person name="Micklem G."/>
            <person name="Kim H."/>
            <person name="Bhak J."/>
            <person name="Lajeunesse T.C."/>
            <person name="Voolstra C.R."/>
        </authorList>
    </citation>
    <scope>NUCLEOTIDE SEQUENCE [LARGE SCALE GENOMIC DNA]</scope>
    <source>
        <strain evidence="2 3">CCMP2467</strain>
    </source>
</reference>
<feature type="region of interest" description="Disordered" evidence="1">
    <location>
        <begin position="1"/>
        <end position="79"/>
    </location>
</feature>
<proteinExistence type="predicted"/>
<comment type="caution">
    <text evidence="2">The sequence shown here is derived from an EMBL/GenBank/DDBJ whole genome shotgun (WGS) entry which is preliminary data.</text>
</comment>